<feature type="compositionally biased region" description="Polar residues" evidence="1">
    <location>
        <begin position="96"/>
        <end position="118"/>
    </location>
</feature>
<dbReference type="Proteomes" id="UP000095285">
    <property type="component" value="Unassembled WGS sequence"/>
</dbReference>
<reference evidence="2 3" key="1">
    <citation type="submission" date="2012-04" db="EMBL/GenBank/DDBJ databases">
        <title>The Genome Sequence of Loa loa.</title>
        <authorList>
            <consortium name="The Broad Institute Genome Sequencing Platform"/>
            <consortium name="Broad Institute Genome Sequencing Center for Infectious Disease"/>
            <person name="Nutman T.B."/>
            <person name="Fink D.L."/>
            <person name="Russ C."/>
            <person name="Young S."/>
            <person name="Zeng Q."/>
            <person name="Gargeya S."/>
            <person name="Alvarado L."/>
            <person name="Berlin A."/>
            <person name="Chapman S.B."/>
            <person name="Chen Z."/>
            <person name="Freedman E."/>
            <person name="Gellesch M."/>
            <person name="Goldberg J."/>
            <person name="Griggs A."/>
            <person name="Gujja S."/>
            <person name="Heilman E.R."/>
            <person name="Heiman D."/>
            <person name="Howarth C."/>
            <person name="Mehta T."/>
            <person name="Neiman D."/>
            <person name="Pearson M."/>
            <person name="Roberts A."/>
            <person name="Saif S."/>
            <person name="Shea T."/>
            <person name="Shenoy N."/>
            <person name="Sisk P."/>
            <person name="Stolte C."/>
            <person name="Sykes S."/>
            <person name="White J."/>
            <person name="Yandava C."/>
            <person name="Haas B."/>
            <person name="Henn M.R."/>
            <person name="Nusbaum C."/>
            <person name="Birren B."/>
        </authorList>
    </citation>
    <scope>NUCLEOTIDE SEQUENCE [LARGE SCALE GENOMIC DNA]</scope>
</reference>
<name>A0A1I7V8A8_LOALO</name>
<dbReference type="OrthoDB" id="5866868at2759"/>
<feature type="compositionally biased region" description="Polar residues" evidence="1">
    <location>
        <begin position="126"/>
        <end position="149"/>
    </location>
</feature>
<dbReference type="RefSeq" id="XP_020302531.1">
    <property type="nucleotide sequence ID" value="XM_020447216.1"/>
</dbReference>
<protein>
    <submittedName>
        <fullName evidence="4">WH2 domain-containing protein</fullName>
    </submittedName>
</protein>
<dbReference type="WBParaSite" id="EN70_10906">
    <property type="protein sequence ID" value="EN70_10906"/>
    <property type="gene ID" value="EN70_10906"/>
</dbReference>
<proteinExistence type="predicted"/>
<feature type="compositionally biased region" description="Polar residues" evidence="1">
    <location>
        <begin position="256"/>
        <end position="265"/>
    </location>
</feature>
<evidence type="ECO:0000313" key="2">
    <source>
        <dbReference type="EMBL" id="EFO21792.2"/>
    </source>
</evidence>
<keyword evidence="3" id="KW-1185">Reference proteome</keyword>
<dbReference type="CTD" id="9944109"/>
<dbReference type="AlphaFoldDB" id="A0A1I7V8A8"/>
<feature type="region of interest" description="Disordered" evidence="1">
    <location>
        <begin position="246"/>
        <end position="265"/>
    </location>
</feature>
<evidence type="ECO:0000313" key="4">
    <source>
        <dbReference type="WBParaSite" id="EN70_10906"/>
    </source>
</evidence>
<dbReference type="GeneID" id="9944109"/>
<accession>A0A1I7V8A8</accession>
<accession>A0A1S0TXL8</accession>
<evidence type="ECO:0000256" key="1">
    <source>
        <dbReference type="SAM" id="MobiDB-lite"/>
    </source>
</evidence>
<gene>
    <name evidence="2 4" type="ORF">LOAG_06695</name>
</gene>
<feature type="region of interest" description="Disordered" evidence="1">
    <location>
        <begin position="1"/>
        <end position="52"/>
    </location>
</feature>
<evidence type="ECO:0000313" key="3">
    <source>
        <dbReference type="Proteomes" id="UP000095285"/>
    </source>
</evidence>
<organism evidence="3 4">
    <name type="scientific">Loa loa</name>
    <name type="common">Eye worm</name>
    <name type="synonym">Filaria loa</name>
    <dbReference type="NCBI Taxonomy" id="7209"/>
    <lineage>
        <taxon>Eukaryota</taxon>
        <taxon>Metazoa</taxon>
        <taxon>Ecdysozoa</taxon>
        <taxon>Nematoda</taxon>
        <taxon>Chromadorea</taxon>
        <taxon>Rhabditida</taxon>
        <taxon>Spirurina</taxon>
        <taxon>Spiruromorpha</taxon>
        <taxon>Filarioidea</taxon>
        <taxon>Onchocercidae</taxon>
        <taxon>Loa</taxon>
    </lineage>
</organism>
<dbReference type="STRING" id="7209.A0A1I7V8A8"/>
<dbReference type="OMA" id="HEPMERH"/>
<feature type="compositionally biased region" description="Pro residues" evidence="1">
    <location>
        <begin position="8"/>
        <end position="22"/>
    </location>
</feature>
<dbReference type="KEGG" id="loa:LOAG_06695"/>
<feature type="region of interest" description="Disordered" evidence="1">
    <location>
        <begin position="81"/>
        <end position="149"/>
    </location>
</feature>
<reference evidence="4" key="2">
    <citation type="submission" date="2016-11" db="UniProtKB">
        <authorList>
            <consortium name="WormBaseParasite"/>
        </authorList>
    </citation>
    <scope>IDENTIFICATION</scope>
</reference>
<dbReference type="EMBL" id="JH712170">
    <property type="protein sequence ID" value="EFO21792.2"/>
    <property type="molecule type" value="Genomic_DNA"/>
</dbReference>
<sequence length="449" mass="49360">MMIRTIPPRLPTTPPPPPPPPSGIQVKPKNGSSSRGTKWTLRTEARDGGNRNSVTLRAEGVIEIPKPQSVASLREQIARKLEVKMPSTPPPPSGAMTMSNGRTRSSLWVSDSNGQCSYVPQHDDPSNLQHLTMKTSKPSNNPQPSNYRAPQKQLSVVHEPVERHTSCITPVSFNRTVTLSSSVVVSPNMLNIGSNSTSVVPTSSSSDAFSPSAIIHKHEENNDYTCSSADDMAGSSQLNDYQKLKPVKQRVDDRPQSSLPSKTSSIVNDSFRRSTVSENAITVPQIQNPLPFVINGHNTDRNEMAIRNLEIPPSIKCCIDDIVPAKNFRTDIVQKVGSQFSASSSSIVAASTPPCEILSFWKPIELRTKMQSKSGHLHQLQSEQNQGANDILKTCNSHLSAPERELNSTSGTIPRHDAHTENSSWYRTMFKKMHVVNQLGKLLHDYLQS</sequence>